<dbReference type="PRINTS" id="PR00298">
    <property type="entry name" value="CHAPERONIN60"/>
</dbReference>
<dbReference type="InterPro" id="IPR027413">
    <property type="entry name" value="GROEL-like_equatorial_sf"/>
</dbReference>
<dbReference type="Pfam" id="PF00118">
    <property type="entry name" value="Cpn60_TCP1"/>
    <property type="match status" value="2"/>
</dbReference>
<dbReference type="STRING" id="266779.Meso_2368"/>
<evidence type="ECO:0000256" key="3">
    <source>
        <dbReference type="ARBA" id="ARBA00022741"/>
    </source>
</evidence>
<dbReference type="Gene3D" id="3.30.260.10">
    <property type="entry name" value="TCP-1-like chaperonin intermediate domain"/>
    <property type="match status" value="1"/>
</dbReference>
<dbReference type="SUPFAM" id="SSF52029">
    <property type="entry name" value="GroEL apical domain-like"/>
    <property type="match status" value="1"/>
</dbReference>
<keyword evidence="5" id="KW-0143">Chaperone</keyword>
<reference evidence="9" key="1">
    <citation type="submission" date="2006-06" db="EMBL/GenBank/DDBJ databases">
        <title>Complete sequence of chromosome of Chelativorans sp. BNC1.</title>
        <authorList>
            <consortium name="US DOE Joint Genome Institute"/>
            <person name="Copeland A."/>
            <person name="Lucas S."/>
            <person name="Lapidus A."/>
            <person name="Barry K."/>
            <person name="Detter J.C."/>
            <person name="Glavina del Rio T."/>
            <person name="Hammon N."/>
            <person name="Israni S."/>
            <person name="Dalin E."/>
            <person name="Tice H."/>
            <person name="Pitluck S."/>
            <person name="Chertkov O."/>
            <person name="Brettin T."/>
            <person name="Bruce D."/>
            <person name="Han C."/>
            <person name="Tapia R."/>
            <person name="Gilna P."/>
            <person name="Schmutz J."/>
            <person name="Larimer F."/>
            <person name="Land M."/>
            <person name="Hauser L."/>
            <person name="Kyrpides N."/>
            <person name="Mikhailova N."/>
            <person name="Richardson P."/>
        </authorList>
    </citation>
    <scope>NUCLEOTIDE SEQUENCE</scope>
    <source>
        <strain evidence="9">BNC1</strain>
    </source>
</reference>
<keyword evidence="4" id="KW-0067">ATP-binding</keyword>
<dbReference type="GO" id="GO:0042026">
    <property type="term" value="P:protein refolding"/>
    <property type="evidence" value="ECO:0007669"/>
    <property type="project" value="InterPro"/>
</dbReference>
<evidence type="ECO:0000256" key="4">
    <source>
        <dbReference type="ARBA" id="ARBA00022840"/>
    </source>
</evidence>
<dbReference type="Gene3D" id="1.10.560.10">
    <property type="entry name" value="GroEL-like equatorial domain"/>
    <property type="match status" value="1"/>
</dbReference>
<dbReference type="SUPFAM" id="SSF48592">
    <property type="entry name" value="GroEL equatorial domain-like"/>
    <property type="match status" value="1"/>
</dbReference>
<evidence type="ECO:0000256" key="1">
    <source>
        <dbReference type="ARBA" id="ARBA00006607"/>
    </source>
</evidence>
<dbReference type="GO" id="GO:0016853">
    <property type="term" value="F:isomerase activity"/>
    <property type="evidence" value="ECO:0007669"/>
    <property type="project" value="UniProtKB-KW"/>
</dbReference>
<dbReference type="GO" id="GO:0005524">
    <property type="term" value="F:ATP binding"/>
    <property type="evidence" value="ECO:0007669"/>
    <property type="project" value="UniProtKB-KW"/>
</dbReference>
<keyword evidence="3" id="KW-0547">Nucleotide-binding</keyword>
<comment type="function">
    <text evidence="8">Together with its co-chaperonin GroES, plays an essential role in assisting protein folding. The GroEL-GroES system forms a nano-cage that allows encapsulation of the non-native substrate proteins and provides a physical environment optimized to promote and accelerate protein folding.</text>
</comment>
<accession>Q11FS1</accession>
<dbReference type="HOGENOM" id="CLU_016503_3_0_5"/>
<sequence>MRRIMASDAALVARVIASSMGPGGCHVAIERSYGNPVARDAVSVVRALAGGPDSISPGQRLLREAVMEVHQTWGDGGSTVAIVVSSLLRSITRLCAGQIDRLELGQGVRTALAQARDRLIADSRPVVEDRELLCLTTTAAQDKALGGLAMQALRRAGMEGQVSVQVSPEGGDRLEADHGFRVPPLAAPLGFSKGLALNQLERPFVLLLDETLPGFDPLGPLLDKVLRTERPLLIVCQGGAPAAIQAINQNRRQGGMATALVTAPPRPDQREELLEDLAVLCGGLVTGSHRGVPLASVDIDMLGSLDEAIFGAADTVLKPDHTSGISKRLEILRRRRESAPPQEVEALRQRIARLSGHLVSLMIGGATGLEATDRRDRCESALKSGRAGLVGGYVAGGGAALARAAAAITVSPEATVGAMAGARIVQEALRQPCSTIARNAGHSSPAAVAALLAEADPDICFDLRTSRFGNMLDLGLCDAAAPLVHGLTVAQSITRSFLDAEILLIRR</sequence>
<dbReference type="InterPro" id="IPR027409">
    <property type="entry name" value="GroEL-like_apical_dom_sf"/>
</dbReference>
<keyword evidence="6" id="KW-0413">Isomerase</keyword>
<dbReference type="KEGG" id="mes:Meso_2368"/>
<evidence type="ECO:0000256" key="5">
    <source>
        <dbReference type="ARBA" id="ARBA00023186"/>
    </source>
</evidence>
<comment type="subunit">
    <text evidence="8">Forms a cylinder of 14 subunits composed of two heptameric rings stacked back-to-back. Interacts with the co-chaperonin GroES.</text>
</comment>
<proteinExistence type="inferred from homology"/>
<dbReference type="InterPro" id="IPR027410">
    <property type="entry name" value="TCP-1-like_intermed_sf"/>
</dbReference>
<evidence type="ECO:0000313" key="9">
    <source>
        <dbReference type="EMBL" id="ABG63754.1"/>
    </source>
</evidence>
<keyword evidence="2" id="KW-0963">Cytoplasm</keyword>
<name>Q11FS1_CHESB</name>
<evidence type="ECO:0000256" key="2">
    <source>
        <dbReference type="ARBA" id="ARBA00022490"/>
    </source>
</evidence>
<dbReference type="EMBL" id="CP000390">
    <property type="protein sequence ID" value="ABG63754.1"/>
    <property type="molecule type" value="Genomic_DNA"/>
</dbReference>
<gene>
    <name evidence="9" type="ordered locus">Meso_2368</name>
</gene>
<dbReference type="PANTHER" id="PTHR45633">
    <property type="entry name" value="60 KDA HEAT SHOCK PROTEIN, MITOCHONDRIAL"/>
    <property type="match status" value="1"/>
</dbReference>
<evidence type="ECO:0000256" key="7">
    <source>
        <dbReference type="RuleBase" id="RU000418"/>
    </source>
</evidence>
<dbReference type="eggNOG" id="COG0459">
    <property type="taxonomic scope" value="Bacteria"/>
</dbReference>
<dbReference type="Gene3D" id="3.50.7.10">
    <property type="entry name" value="GroEL"/>
    <property type="match status" value="1"/>
</dbReference>
<evidence type="ECO:0000256" key="8">
    <source>
        <dbReference type="RuleBase" id="RU000419"/>
    </source>
</evidence>
<comment type="similarity">
    <text evidence="1 7">Belongs to the chaperonin (HSP60) family.</text>
</comment>
<dbReference type="InterPro" id="IPR001844">
    <property type="entry name" value="Cpn60/GroEL"/>
</dbReference>
<organism evidence="9">
    <name type="scientific">Chelativorans sp. (strain BNC1)</name>
    <dbReference type="NCBI Taxonomy" id="266779"/>
    <lineage>
        <taxon>Bacteria</taxon>
        <taxon>Pseudomonadati</taxon>
        <taxon>Pseudomonadota</taxon>
        <taxon>Alphaproteobacteria</taxon>
        <taxon>Hyphomicrobiales</taxon>
        <taxon>Phyllobacteriaceae</taxon>
        <taxon>Chelativorans</taxon>
    </lineage>
</organism>
<dbReference type="InterPro" id="IPR002423">
    <property type="entry name" value="Cpn60/GroEL/TCP-1"/>
</dbReference>
<evidence type="ECO:0000256" key="6">
    <source>
        <dbReference type="ARBA" id="ARBA00023235"/>
    </source>
</evidence>
<protein>
    <recommendedName>
        <fullName evidence="8">60 kDa chaperonin</fullName>
    </recommendedName>
</protein>
<dbReference type="AlphaFoldDB" id="Q11FS1"/>
<dbReference type="GO" id="GO:0140662">
    <property type="term" value="F:ATP-dependent protein folding chaperone"/>
    <property type="evidence" value="ECO:0007669"/>
    <property type="project" value="InterPro"/>
</dbReference>